<dbReference type="Proteomes" id="UP000006695">
    <property type="component" value="Chromosome"/>
</dbReference>
<dbReference type="KEGG" id="gur:Gura_0766"/>
<dbReference type="SUPFAM" id="SSF48452">
    <property type="entry name" value="TPR-like"/>
    <property type="match status" value="1"/>
</dbReference>
<dbReference type="InterPro" id="IPR051677">
    <property type="entry name" value="AfsR-DnrI-RedD_regulator"/>
</dbReference>
<name>A5GBS1_GEOUR</name>
<dbReference type="InterPro" id="IPR027417">
    <property type="entry name" value="P-loop_NTPase"/>
</dbReference>
<dbReference type="Gene3D" id="1.25.20.10">
    <property type="entry name" value="Bacterial muramidases"/>
    <property type="match status" value="1"/>
</dbReference>
<dbReference type="Gene3D" id="1.25.40.10">
    <property type="entry name" value="Tetratricopeptide repeat domain"/>
    <property type="match status" value="1"/>
</dbReference>
<dbReference type="InterPro" id="IPR059106">
    <property type="entry name" value="WHD_MalT"/>
</dbReference>
<protein>
    <submittedName>
        <fullName evidence="2">Tetratricopeptide TPR_4</fullName>
    </submittedName>
</protein>
<dbReference type="PANTHER" id="PTHR35807:SF2">
    <property type="entry name" value="TRANSCRIPTIONAL ACTIVATOR DOMAIN"/>
    <property type="match status" value="1"/>
</dbReference>
<dbReference type="AlphaFoldDB" id="A5GBS1"/>
<dbReference type="OrthoDB" id="223734at2"/>
<dbReference type="EMBL" id="CP000698">
    <property type="protein sequence ID" value="ABQ24974.1"/>
    <property type="molecule type" value="Genomic_DNA"/>
</dbReference>
<gene>
    <name evidence="2" type="ordered locus">Gura_0766</name>
</gene>
<sequence length="1000" mass="113198">MNKRLITSIAKISAPKVSGTVERERLFRLLDHGREKPVVWIAAPAGSGKTTLVSGWLDNRRIPSIWYQIDSGDADPATFFMYFGLAAQNAAPKKKKKLPVLTPEYLMGIPVFSRRFFEDVFSRLPIPAVIVFDNYQDAPADSPLHEILRCGIDAAPAGITFVVLSRCDSPPQLSRIRITDRLHFLGWFDLRFSVEESKTMAISHGCADLDDDVLLRLHAKANGWAAGLALLLRSRELGPVRGPSLKTPAVLFDYFAEEIFRLTDGATRDFLLKTSLFPSTTVSMAEHISGNNDASAILDRLNREHYFIESHVSDDPVYQYHPLFREFLLNRAKSLFAPDALADMQRDAARLLEQAGQIEDAARLYSDAGDSAGLARLVTRHARELLLQGRNKSIREWMASLPEKTMNDDPWLLYWSGMCSFPMDLPGTRQYLEQALALFRMNEDLPGIYLSWAGIVDSYAFGDEWKSLDNCITVFDDLTSSYPSFPSLEIELVASSRMLLSLTLRKTNQPERVERWLARVSALLQENPSFDIQMDIFSCMSLYYLWKGEYDKNALLLERAVAEVSHRKASSFAVIRIKLMSGIHYWITADYQAALQALSEGLDVSAKSGVHLYDSLLWSFKAATEMAAGEMENAENSMKHQLKSLLGMENALNSFWYYINSAWHALLTGNPSRAAEHMETAFARTESMGTPYYQALWHVAMAQVAFLQGRAGEARTLVRTAHRISLTMKSLVMEWYSLMIDAWLLLQEGEETEGLLSLRRGLSLGRKHGYVHLEFYQPTVMRFLFAKALGERIEQEYVKGLIRKLGLTPPYPLEEWPYPIKIHTLGRFEILKDDEPLVFSGKVPKKPLELLKALIAFGGREVSRERVTDALWPDADGDRANNAFKFSLHQLRLLLNKDTAVTLHNGLVAFDPRYCRIDAVEFMRLSGEVIALSRKTDHDSPESEARNIGDLARQAMELYGGDFLPNDVELPWTAPVRHKLRERMQRMLDVSGHHTGNPER</sequence>
<organism evidence="2 3">
    <name type="scientific">Geotalea uraniireducens (strain Rf4)</name>
    <name type="common">Geobacter uraniireducens</name>
    <dbReference type="NCBI Taxonomy" id="351605"/>
    <lineage>
        <taxon>Bacteria</taxon>
        <taxon>Pseudomonadati</taxon>
        <taxon>Thermodesulfobacteriota</taxon>
        <taxon>Desulfuromonadia</taxon>
        <taxon>Geobacterales</taxon>
        <taxon>Geobacteraceae</taxon>
        <taxon>Geotalea</taxon>
    </lineage>
</organism>
<keyword evidence="3" id="KW-1185">Reference proteome</keyword>
<dbReference type="GO" id="GO:0003677">
    <property type="term" value="F:DNA binding"/>
    <property type="evidence" value="ECO:0007669"/>
    <property type="project" value="InterPro"/>
</dbReference>
<dbReference type="PANTHER" id="PTHR35807">
    <property type="entry name" value="TRANSCRIPTIONAL REGULATOR REDD-RELATED"/>
    <property type="match status" value="1"/>
</dbReference>
<dbReference type="Pfam" id="PF25873">
    <property type="entry name" value="WHD_MalT"/>
    <property type="match status" value="1"/>
</dbReference>
<dbReference type="GO" id="GO:0006355">
    <property type="term" value="P:regulation of DNA-templated transcription"/>
    <property type="evidence" value="ECO:0007669"/>
    <property type="project" value="InterPro"/>
</dbReference>
<evidence type="ECO:0000313" key="2">
    <source>
        <dbReference type="EMBL" id="ABQ24974.1"/>
    </source>
</evidence>
<dbReference type="HOGENOM" id="CLU_006325_0_0_7"/>
<evidence type="ECO:0000313" key="3">
    <source>
        <dbReference type="Proteomes" id="UP000006695"/>
    </source>
</evidence>
<dbReference type="InterPro" id="IPR011990">
    <property type="entry name" value="TPR-like_helical_dom_sf"/>
</dbReference>
<dbReference type="Gene3D" id="1.10.10.10">
    <property type="entry name" value="Winged helix-like DNA-binding domain superfamily/Winged helix DNA-binding domain"/>
    <property type="match status" value="1"/>
</dbReference>
<proteinExistence type="predicted"/>
<feature type="domain" description="MalT-like winged helix" evidence="1">
    <location>
        <begin position="256"/>
        <end position="333"/>
    </location>
</feature>
<reference evidence="2 3" key="1">
    <citation type="submission" date="2007-05" db="EMBL/GenBank/DDBJ databases">
        <title>Complete sequence of Geobacter uraniireducens Rf4.</title>
        <authorList>
            <consortium name="US DOE Joint Genome Institute"/>
            <person name="Copeland A."/>
            <person name="Lucas S."/>
            <person name="Lapidus A."/>
            <person name="Barry K."/>
            <person name="Detter J.C."/>
            <person name="Glavina del Rio T."/>
            <person name="Hammon N."/>
            <person name="Israni S."/>
            <person name="Dalin E."/>
            <person name="Tice H."/>
            <person name="Pitluck S."/>
            <person name="Chertkov O."/>
            <person name="Brettin T."/>
            <person name="Bruce D."/>
            <person name="Han C."/>
            <person name="Schmutz J."/>
            <person name="Larimer F."/>
            <person name="Land M."/>
            <person name="Hauser L."/>
            <person name="Kyrpides N."/>
            <person name="Mikhailova N."/>
            <person name="Shelobolina E."/>
            <person name="Aklujkar M."/>
            <person name="Lovley D."/>
            <person name="Richardson P."/>
        </authorList>
    </citation>
    <scope>NUCLEOTIDE SEQUENCE [LARGE SCALE GENOMIC DNA]</scope>
    <source>
        <strain evidence="2 3">Rf4</strain>
    </source>
</reference>
<evidence type="ECO:0000259" key="1">
    <source>
        <dbReference type="Pfam" id="PF25873"/>
    </source>
</evidence>
<dbReference type="SUPFAM" id="SSF52540">
    <property type="entry name" value="P-loop containing nucleoside triphosphate hydrolases"/>
    <property type="match status" value="1"/>
</dbReference>
<dbReference type="InterPro" id="IPR036388">
    <property type="entry name" value="WH-like_DNA-bd_sf"/>
</dbReference>
<accession>A5GBS1</accession>
<dbReference type="STRING" id="351605.Gura_0766"/>
<dbReference type="SUPFAM" id="SSF46894">
    <property type="entry name" value="C-terminal effector domain of the bipartite response regulators"/>
    <property type="match status" value="1"/>
</dbReference>
<dbReference type="RefSeq" id="WP_011937698.1">
    <property type="nucleotide sequence ID" value="NC_009483.1"/>
</dbReference>
<dbReference type="InterPro" id="IPR016032">
    <property type="entry name" value="Sig_transdc_resp-reg_C-effctor"/>
</dbReference>